<dbReference type="GO" id="GO:0004518">
    <property type="term" value="F:nuclease activity"/>
    <property type="evidence" value="ECO:0007669"/>
    <property type="project" value="UniProtKB-KW"/>
</dbReference>
<evidence type="ECO:0000256" key="1">
    <source>
        <dbReference type="ARBA" id="ARBA00022722"/>
    </source>
</evidence>
<keyword evidence="5" id="KW-1185">Reference proteome</keyword>
<dbReference type="SUPFAM" id="SSF51294">
    <property type="entry name" value="Hedgehog/intein (Hint) domain"/>
    <property type="match status" value="1"/>
</dbReference>
<dbReference type="SMART" id="SM00305">
    <property type="entry name" value="HintC"/>
    <property type="match status" value="1"/>
</dbReference>
<dbReference type="Gene3D" id="2.170.16.10">
    <property type="entry name" value="Hedgehog/Intein (Hint) domain"/>
    <property type="match status" value="1"/>
</dbReference>
<dbReference type="NCBIfam" id="TIGR01443">
    <property type="entry name" value="intein_Cterm"/>
    <property type="match status" value="1"/>
</dbReference>
<organism evidence="4 5">
    <name type="scientific">Tenacibaculum phage PTm1</name>
    <dbReference type="NCBI Taxonomy" id="2547425"/>
    <lineage>
        <taxon>Viruses</taxon>
        <taxon>Duplodnaviria</taxon>
        <taxon>Heunggongvirae</taxon>
        <taxon>Uroviricota</taxon>
        <taxon>Caudoviricetes</taxon>
        <taxon>Shirahamavirus</taxon>
        <taxon>Shirahamavirus PTm1</taxon>
    </lineage>
</organism>
<evidence type="ECO:0000259" key="3">
    <source>
        <dbReference type="SMART" id="SM00305"/>
    </source>
</evidence>
<protein>
    <submittedName>
        <fullName evidence="4">DNA polymerase</fullName>
    </submittedName>
</protein>
<reference evidence="4 5" key="1">
    <citation type="journal article" date="2019" name="Arch. Virol.">
        <title>A novel jumbo Tenacibaculum maritimum lytic phage with head-fiber-like appendages.</title>
        <authorList>
            <person name="Kawato Y."/>
            <person name="Istiqomah I."/>
            <person name="Gaafar A.Y."/>
            <person name="Hanaoka M."/>
            <person name="Ishimaru K."/>
            <person name="Yasuike M."/>
            <person name="Nishiki I."/>
            <person name="Nakamura Y."/>
            <person name="Fujiwara A."/>
            <person name="Nakai T."/>
        </authorList>
    </citation>
    <scope>NUCLEOTIDE SEQUENCE [LARGE SCALE GENOMIC DNA]</scope>
    <source>
        <strain evidence="4 5">PTm1</strain>
    </source>
</reference>
<accession>A0A5S9HXI9</accession>
<keyword evidence="1" id="KW-0540">Nuclease</keyword>
<proteinExistence type="predicted"/>
<dbReference type="GeneID" id="55803046"/>
<dbReference type="Gene3D" id="3.40.1820.10">
    <property type="entry name" value="DnaQ-like 3'-5' exonuclease"/>
    <property type="match status" value="1"/>
</dbReference>
<feature type="domain" description="Hint" evidence="3">
    <location>
        <begin position="2"/>
        <end position="49"/>
    </location>
</feature>
<keyword evidence="2" id="KW-0378">Hydrolase</keyword>
<dbReference type="PROSITE" id="PS50818">
    <property type="entry name" value="INTEIN_C_TER"/>
    <property type="match status" value="1"/>
</dbReference>
<dbReference type="GO" id="GO:0016787">
    <property type="term" value="F:hydrolase activity"/>
    <property type="evidence" value="ECO:0007669"/>
    <property type="project" value="UniProtKB-KW"/>
</dbReference>
<dbReference type="EMBL" id="AP019524">
    <property type="protein sequence ID" value="BBI90633.1"/>
    <property type="molecule type" value="Genomic_DNA"/>
</dbReference>
<dbReference type="InterPro" id="IPR030934">
    <property type="entry name" value="Intein_C"/>
</dbReference>
<sequence length="326" mass="37903">MEYLFDEIESIECIGEFENEFVYDIEMEDESHTFIANDILVHNSNYLTFDEIFKSIDCDYENTPTKECVDFIEYFFKNKMNAMYDKFLTKYYDSRGCDNHHIFELEVIGGYGVFIAKKKYIFSKLWDDGNYVASKGGLKTTGVEIIQSSTSNFVRSSIKTFVNLIFSKRGKISSDLFFNMCNALRRKLETVPIDDISKISGLKTYDKYVVEWKDRIILEKKCPAPVRGAVRYNHLIYQKGLQNKYAYLKNGMKCKMYYDKQGNPFAYHDESFPHEIAPPISREIQLEKLIFSPVKRLVSGGMIEGSLSNMGTGKNLPSFKNMFKKK</sequence>
<dbReference type="Proteomes" id="UP000422648">
    <property type="component" value="Segment"/>
</dbReference>
<dbReference type="InterPro" id="IPR023211">
    <property type="entry name" value="DNA_pol_palm_dom_sf"/>
</dbReference>
<evidence type="ECO:0000256" key="2">
    <source>
        <dbReference type="ARBA" id="ARBA00022801"/>
    </source>
</evidence>
<evidence type="ECO:0000313" key="4">
    <source>
        <dbReference type="EMBL" id="BBI90633.1"/>
    </source>
</evidence>
<dbReference type="SUPFAM" id="SSF56672">
    <property type="entry name" value="DNA/RNA polymerases"/>
    <property type="match status" value="1"/>
</dbReference>
<dbReference type="InterPro" id="IPR003586">
    <property type="entry name" value="Hint_dom_C"/>
</dbReference>
<name>A0A5S9HXI9_9CAUD</name>
<evidence type="ECO:0000313" key="5">
    <source>
        <dbReference type="Proteomes" id="UP000422648"/>
    </source>
</evidence>
<dbReference type="Gene3D" id="3.90.1600.10">
    <property type="entry name" value="Palm domain of DNA polymerase"/>
    <property type="match status" value="1"/>
</dbReference>
<dbReference type="Gene3D" id="1.20.1280.300">
    <property type="match status" value="1"/>
</dbReference>
<dbReference type="InterPro" id="IPR043502">
    <property type="entry name" value="DNA/RNA_pol_sf"/>
</dbReference>
<dbReference type="KEGG" id="vg:55803046"/>
<dbReference type="RefSeq" id="YP_009873925.1">
    <property type="nucleotide sequence ID" value="NC_049340.1"/>
</dbReference>
<dbReference type="InterPro" id="IPR036844">
    <property type="entry name" value="Hint_dom_sf"/>
</dbReference>